<gene>
    <name evidence="2" type="ORF">B296_00013399</name>
</gene>
<accession>A0A427ARK6</accession>
<evidence type="ECO:0000256" key="1">
    <source>
        <dbReference type="SAM" id="MobiDB-lite"/>
    </source>
</evidence>
<evidence type="ECO:0000313" key="2">
    <source>
        <dbReference type="EMBL" id="RRT78835.1"/>
    </source>
</evidence>
<name>A0A427ARK6_ENSVE</name>
<organism evidence="2 3">
    <name type="scientific">Ensete ventricosum</name>
    <name type="common">Abyssinian banana</name>
    <name type="synonym">Musa ensete</name>
    <dbReference type="NCBI Taxonomy" id="4639"/>
    <lineage>
        <taxon>Eukaryota</taxon>
        <taxon>Viridiplantae</taxon>
        <taxon>Streptophyta</taxon>
        <taxon>Embryophyta</taxon>
        <taxon>Tracheophyta</taxon>
        <taxon>Spermatophyta</taxon>
        <taxon>Magnoliopsida</taxon>
        <taxon>Liliopsida</taxon>
        <taxon>Zingiberales</taxon>
        <taxon>Musaceae</taxon>
        <taxon>Ensete</taxon>
    </lineage>
</organism>
<dbReference type="Proteomes" id="UP000287651">
    <property type="component" value="Unassembled WGS sequence"/>
</dbReference>
<sequence>MRGGSSTFKSVMCGPGEVGATGHGDNAVSTTATAIAAAATRCAISTVLHSLSPTQAATARSTMVRTKTLESK</sequence>
<dbReference type="AlphaFoldDB" id="A0A427ARK6"/>
<feature type="region of interest" description="Disordered" evidence="1">
    <location>
        <begin position="1"/>
        <end position="25"/>
    </location>
</feature>
<evidence type="ECO:0000313" key="3">
    <source>
        <dbReference type="Proteomes" id="UP000287651"/>
    </source>
</evidence>
<reference evidence="2 3" key="1">
    <citation type="journal article" date="2014" name="Agronomy (Basel)">
        <title>A Draft Genome Sequence for Ensete ventricosum, the Drought-Tolerant Tree Against Hunger.</title>
        <authorList>
            <person name="Harrison J."/>
            <person name="Moore K.A."/>
            <person name="Paszkiewicz K."/>
            <person name="Jones T."/>
            <person name="Grant M."/>
            <person name="Ambacheew D."/>
            <person name="Muzemil S."/>
            <person name="Studholme D.J."/>
        </authorList>
    </citation>
    <scope>NUCLEOTIDE SEQUENCE [LARGE SCALE GENOMIC DNA]</scope>
</reference>
<proteinExistence type="predicted"/>
<dbReference type="EMBL" id="AMZH03001573">
    <property type="protein sequence ID" value="RRT78835.1"/>
    <property type="molecule type" value="Genomic_DNA"/>
</dbReference>
<comment type="caution">
    <text evidence="2">The sequence shown here is derived from an EMBL/GenBank/DDBJ whole genome shotgun (WGS) entry which is preliminary data.</text>
</comment>
<protein>
    <submittedName>
        <fullName evidence="2">Uncharacterized protein</fullName>
    </submittedName>
</protein>